<organism evidence="9 10">
    <name type="scientific">Virgisporangium ochraceum</name>
    <dbReference type="NCBI Taxonomy" id="65505"/>
    <lineage>
        <taxon>Bacteria</taxon>
        <taxon>Bacillati</taxon>
        <taxon>Actinomycetota</taxon>
        <taxon>Actinomycetes</taxon>
        <taxon>Micromonosporales</taxon>
        <taxon>Micromonosporaceae</taxon>
        <taxon>Virgisporangium</taxon>
    </lineage>
</organism>
<evidence type="ECO:0000313" key="9">
    <source>
        <dbReference type="EMBL" id="GIJ68261.1"/>
    </source>
</evidence>
<keyword evidence="6 7" id="KW-0472">Membrane</keyword>
<evidence type="ECO:0000256" key="6">
    <source>
        <dbReference type="ARBA" id="ARBA00023136"/>
    </source>
</evidence>
<protein>
    <submittedName>
        <fullName evidence="9">Membrane protein</fullName>
    </submittedName>
</protein>
<feature type="transmembrane region" description="Helical" evidence="7">
    <location>
        <begin position="6"/>
        <end position="26"/>
    </location>
</feature>
<feature type="transmembrane region" description="Helical" evidence="7">
    <location>
        <begin position="38"/>
        <end position="66"/>
    </location>
</feature>
<dbReference type="PANTHER" id="PTHR42709">
    <property type="entry name" value="ALKALINE PHOSPHATASE LIKE PROTEIN"/>
    <property type="match status" value="1"/>
</dbReference>
<dbReference type="AlphaFoldDB" id="A0A8J4EB19"/>
<evidence type="ECO:0000256" key="5">
    <source>
        <dbReference type="ARBA" id="ARBA00022989"/>
    </source>
</evidence>
<dbReference type="PANTHER" id="PTHR42709:SF6">
    <property type="entry name" value="UNDECAPRENYL PHOSPHATE TRANSPORTER A"/>
    <property type="match status" value="1"/>
</dbReference>
<proteinExistence type="inferred from homology"/>
<keyword evidence="3" id="KW-1003">Cell membrane</keyword>
<evidence type="ECO:0000256" key="3">
    <source>
        <dbReference type="ARBA" id="ARBA00022475"/>
    </source>
</evidence>
<feature type="transmembrane region" description="Helical" evidence="7">
    <location>
        <begin position="174"/>
        <end position="193"/>
    </location>
</feature>
<comment type="subcellular location">
    <subcellularLocation>
        <location evidence="1">Cell membrane</location>
        <topology evidence="1">Multi-pass membrane protein</topology>
    </subcellularLocation>
</comment>
<sequence length="254" mass="26863">MGWIESWLHTLPPIAVGGVVCLIIGLESMGIPLPGELTLVAASLMAATGAISPWYVASAAAIGAIIGDSIGYTIGRKGGRPLLERLGRRFPKHLGPPHLDRAERTFAKWGVWAVFFGRFIALLRILAGPLAGALKVPYHKFLIANAAGGLVWAFGTVFVIYHVGQVAEEYLKDFSWAALVLAVLAGFGSTWYFKRRAAKHARQTEAELAADEAEIDTVAEGTVEAGTVAAAVAAATTAAAAEKLHHHHDDPPSA</sequence>
<dbReference type="Pfam" id="PF09335">
    <property type="entry name" value="VTT_dom"/>
    <property type="match status" value="1"/>
</dbReference>
<feature type="domain" description="VTT" evidence="8">
    <location>
        <begin position="38"/>
        <end position="161"/>
    </location>
</feature>
<evidence type="ECO:0000256" key="4">
    <source>
        <dbReference type="ARBA" id="ARBA00022692"/>
    </source>
</evidence>
<dbReference type="Proteomes" id="UP000635606">
    <property type="component" value="Unassembled WGS sequence"/>
</dbReference>
<keyword evidence="5 7" id="KW-1133">Transmembrane helix</keyword>
<comment type="caution">
    <text evidence="9">The sequence shown here is derived from an EMBL/GenBank/DDBJ whole genome shotgun (WGS) entry which is preliminary data.</text>
</comment>
<evidence type="ECO:0000256" key="1">
    <source>
        <dbReference type="ARBA" id="ARBA00004651"/>
    </source>
</evidence>
<dbReference type="RefSeq" id="WP_203928209.1">
    <property type="nucleotide sequence ID" value="NZ_BOPH01000038.1"/>
</dbReference>
<dbReference type="InterPro" id="IPR051311">
    <property type="entry name" value="DedA_domain"/>
</dbReference>
<evidence type="ECO:0000259" key="8">
    <source>
        <dbReference type="Pfam" id="PF09335"/>
    </source>
</evidence>
<reference evidence="9" key="1">
    <citation type="submission" date="2021-01" db="EMBL/GenBank/DDBJ databases">
        <title>Whole genome shotgun sequence of Virgisporangium ochraceum NBRC 16418.</title>
        <authorList>
            <person name="Komaki H."/>
            <person name="Tamura T."/>
        </authorList>
    </citation>
    <scope>NUCLEOTIDE SEQUENCE</scope>
    <source>
        <strain evidence="9">NBRC 16418</strain>
    </source>
</reference>
<evidence type="ECO:0000313" key="10">
    <source>
        <dbReference type="Proteomes" id="UP000635606"/>
    </source>
</evidence>
<evidence type="ECO:0000256" key="2">
    <source>
        <dbReference type="ARBA" id="ARBA00010792"/>
    </source>
</evidence>
<feature type="transmembrane region" description="Helical" evidence="7">
    <location>
        <begin position="141"/>
        <end position="162"/>
    </location>
</feature>
<name>A0A8J4EB19_9ACTN</name>
<evidence type="ECO:0000256" key="7">
    <source>
        <dbReference type="SAM" id="Phobius"/>
    </source>
</evidence>
<keyword evidence="10" id="KW-1185">Reference proteome</keyword>
<dbReference type="GO" id="GO:0005886">
    <property type="term" value="C:plasma membrane"/>
    <property type="evidence" value="ECO:0007669"/>
    <property type="project" value="UniProtKB-SubCell"/>
</dbReference>
<dbReference type="InterPro" id="IPR032816">
    <property type="entry name" value="VTT_dom"/>
</dbReference>
<keyword evidence="4 7" id="KW-0812">Transmembrane</keyword>
<dbReference type="EMBL" id="BOPH01000038">
    <property type="protein sequence ID" value="GIJ68261.1"/>
    <property type="molecule type" value="Genomic_DNA"/>
</dbReference>
<accession>A0A8J4EB19</accession>
<comment type="similarity">
    <text evidence="2">Belongs to the DedA family.</text>
</comment>
<gene>
    <name evidence="9" type="ORF">Voc01_031780</name>
</gene>